<organism evidence="1 2">
    <name type="scientific">Acinetobacter ursingii</name>
    <dbReference type="NCBI Taxonomy" id="108980"/>
    <lineage>
        <taxon>Bacteria</taxon>
        <taxon>Pseudomonadati</taxon>
        <taxon>Pseudomonadota</taxon>
        <taxon>Gammaproteobacteria</taxon>
        <taxon>Moraxellales</taxon>
        <taxon>Moraxellaceae</taxon>
        <taxon>Acinetobacter</taxon>
    </lineage>
</organism>
<comment type="caution">
    <text evidence="1">The sequence shown here is derived from an EMBL/GenBank/DDBJ whole genome shotgun (WGS) entry which is preliminary data.</text>
</comment>
<proteinExistence type="predicted"/>
<evidence type="ECO:0000313" key="1">
    <source>
        <dbReference type="EMBL" id="HCK30140.1"/>
    </source>
</evidence>
<accession>A0A3D2SPS7</accession>
<gene>
    <name evidence="1" type="ORF">DHW29_08075</name>
</gene>
<sequence>MYELHPEVQAQLIVKSVDARFVIAFPKSKSQNFQAALSLAKLADTFEEIKDGKSIYYLSSFEISLKNVSLIKAIMDLALFWKGVHIFLNGQPVNRTRLLSEMLGCFRDSFRATDKQAYCFQVVEDVGEPQNTGPLVFELNLVKREDEFIPRAEKKEATKWIHPCKLLANSHRYLSKDHPASLQSQLQAQAVKFNCDICPNFNAENLKKLDECT</sequence>
<evidence type="ECO:0000313" key="2">
    <source>
        <dbReference type="Proteomes" id="UP000263596"/>
    </source>
</evidence>
<dbReference type="RefSeq" id="WP_151731956.1">
    <property type="nucleotide sequence ID" value="NZ_BKHP01000027.1"/>
</dbReference>
<reference evidence="1 2" key="1">
    <citation type="journal article" date="2018" name="Nat. Biotechnol.">
        <title>A standardized bacterial taxonomy based on genome phylogeny substantially revises the tree of life.</title>
        <authorList>
            <person name="Parks D.H."/>
            <person name="Chuvochina M."/>
            <person name="Waite D.W."/>
            <person name="Rinke C."/>
            <person name="Skarshewski A."/>
            <person name="Chaumeil P.A."/>
            <person name="Hugenholtz P."/>
        </authorList>
    </citation>
    <scope>NUCLEOTIDE SEQUENCE [LARGE SCALE GENOMIC DNA]</scope>
    <source>
        <strain evidence="1">UBA9669</strain>
    </source>
</reference>
<protein>
    <submittedName>
        <fullName evidence="1">Uncharacterized protein</fullName>
    </submittedName>
</protein>
<dbReference type="EMBL" id="DPVE01000144">
    <property type="protein sequence ID" value="HCK30140.1"/>
    <property type="molecule type" value="Genomic_DNA"/>
</dbReference>
<dbReference type="Proteomes" id="UP000263596">
    <property type="component" value="Unassembled WGS sequence"/>
</dbReference>
<dbReference type="AlphaFoldDB" id="A0A3D2SPS7"/>
<name>A0A3D2SPS7_9GAMM</name>